<sequence length="363" mass="39154">MLKAPIPYSASLEKPEAGEAETIKGIEEALLGILETTSADYGHAVRSVHAKSHGLLEAELEVLADLPPELAQGLFARPGRYPAIMRFSTNPGDVLHDSISVPRGLAVKLLGVEGERLPDAEGTSQDFILVNGPAFVASSAKQFLGNLKLLAKTTDRAEWAKRALSAVLRGAETAIEAFGSESATLKALGGAPNVHPLGETYYSQSAFRYGDHVAKFSLTPVSHSLKALGGTVVDLQGQRNGIREAVIREMAVHGGEWELRVQLCRDAQSMPVEDPSVRWDETASPFLPVARLRAQAQTGWSDERAQVVDDNMRFSVWTGLEAHRPLGVINRVRKQTYAASARFRGTFNGCPIHEPAGDVHLPG</sequence>
<proteinExistence type="predicted"/>
<gene>
    <name evidence="1" type="ORF">SCD90_16415</name>
</gene>
<dbReference type="PANTHER" id="PTHR36195:SF4">
    <property type="entry name" value="DOMAIN PROTEIN, PUTATIVE (AFU_ORTHOLOGUE AFUA_5G01990)-RELATED"/>
    <property type="match status" value="1"/>
</dbReference>
<dbReference type="Gene3D" id="2.40.180.10">
    <property type="entry name" value="Catalase core domain"/>
    <property type="match status" value="1"/>
</dbReference>
<dbReference type="SUPFAM" id="SSF56634">
    <property type="entry name" value="Heme-dependent catalase-like"/>
    <property type="match status" value="1"/>
</dbReference>
<accession>A0ABU4RXK3</accession>
<dbReference type="RefSeq" id="WP_319845791.1">
    <property type="nucleotide sequence ID" value="NZ_JAXAFJ010000015.1"/>
</dbReference>
<evidence type="ECO:0000313" key="1">
    <source>
        <dbReference type="EMBL" id="MDX6807646.1"/>
    </source>
</evidence>
<dbReference type="InterPro" id="IPR020835">
    <property type="entry name" value="Catalase_sf"/>
</dbReference>
<dbReference type="Proteomes" id="UP001274321">
    <property type="component" value="Unassembled WGS sequence"/>
</dbReference>
<dbReference type="PROSITE" id="PS51402">
    <property type="entry name" value="CATALASE_3"/>
    <property type="match status" value="1"/>
</dbReference>
<evidence type="ECO:0000313" key="2">
    <source>
        <dbReference type="Proteomes" id="UP001274321"/>
    </source>
</evidence>
<keyword evidence="2" id="KW-1185">Reference proteome</keyword>
<comment type="caution">
    <text evidence="1">The sequence shown here is derived from an EMBL/GenBank/DDBJ whole genome shotgun (WGS) entry which is preliminary data.</text>
</comment>
<name>A0ABU4RXK3_9HYPH</name>
<dbReference type="InterPro" id="IPR018028">
    <property type="entry name" value="Catalase"/>
</dbReference>
<dbReference type="PANTHER" id="PTHR36195">
    <property type="entry name" value="DOMAIN PROTEIN, PUTATIVE (AFU_ORTHOLOGUE AFUA_5G01990)-RELATED-RELATED"/>
    <property type="match status" value="1"/>
</dbReference>
<reference evidence="1 2" key="1">
    <citation type="submission" date="2023-11" db="EMBL/GenBank/DDBJ databases">
        <authorList>
            <person name="Bao R."/>
        </authorList>
    </citation>
    <scope>NUCLEOTIDE SEQUENCE [LARGE SCALE GENOMIC DNA]</scope>
    <source>
        <strain evidence="1 2">PJ23</strain>
    </source>
</reference>
<organism evidence="1 2">
    <name type="scientific">Terrihabitans rhizophilus</name>
    <dbReference type="NCBI Taxonomy" id="3092662"/>
    <lineage>
        <taxon>Bacteria</taxon>
        <taxon>Pseudomonadati</taxon>
        <taxon>Pseudomonadota</taxon>
        <taxon>Alphaproteobacteria</taxon>
        <taxon>Hyphomicrobiales</taxon>
        <taxon>Terrihabitans</taxon>
    </lineage>
</organism>
<dbReference type="CDD" id="cd08152">
    <property type="entry name" value="y4iL_like"/>
    <property type="match status" value="1"/>
</dbReference>
<protein>
    <submittedName>
        <fullName evidence="1">Catalase family protein</fullName>
    </submittedName>
</protein>
<dbReference type="EMBL" id="JAXAFJ010000015">
    <property type="protein sequence ID" value="MDX6807646.1"/>
    <property type="molecule type" value="Genomic_DNA"/>
</dbReference>